<dbReference type="AlphaFoldDB" id="A0A9W4SBC0"/>
<organism evidence="2 3">
    <name type="scientific">Funneliformis geosporum</name>
    <dbReference type="NCBI Taxonomy" id="1117311"/>
    <lineage>
        <taxon>Eukaryota</taxon>
        <taxon>Fungi</taxon>
        <taxon>Fungi incertae sedis</taxon>
        <taxon>Mucoromycota</taxon>
        <taxon>Glomeromycotina</taxon>
        <taxon>Glomeromycetes</taxon>
        <taxon>Glomerales</taxon>
        <taxon>Glomeraceae</taxon>
        <taxon>Funneliformis</taxon>
    </lineage>
</organism>
<feature type="compositionally biased region" description="Basic and acidic residues" evidence="1">
    <location>
        <begin position="27"/>
        <end position="44"/>
    </location>
</feature>
<gene>
    <name evidence="2" type="ORF">FWILDA_LOCUS447</name>
</gene>
<evidence type="ECO:0000256" key="1">
    <source>
        <dbReference type="SAM" id="MobiDB-lite"/>
    </source>
</evidence>
<accession>A0A9W4SBC0</accession>
<evidence type="ECO:0000313" key="3">
    <source>
        <dbReference type="Proteomes" id="UP001153678"/>
    </source>
</evidence>
<keyword evidence="3" id="KW-1185">Reference proteome</keyword>
<protein>
    <submittedName>
        <fullName evidence="2">12448_t:CDS:1</fullName>
    </submittedName>
</protein>
<evidence type="ECO:0000313" key="2">
    <source>
        <dbReference type="EMBL" id="CAI2162217.1"/>
    </source>
</evidence>
<dbReference type="EMBL" id="CAMKVN010000029">
    <property type="protein sequence ID" value="CAI2162217.1"/>
    <property type="molecule type" value="Genomic_DNA"/>
</dbReference>
<dbReference type="Proteomes" id="UP001153678">
    <property type="component" value="Unassembled WGS sequence"/>
</dbReference>
<sequence length="110" mass="12453">MRKELAKQKPKPTSPNNNPPDSPPPKPKPEPTKKPEKPDKDQPIPDKNPQKNPNYPPEPDKNNLPPLSSEVKKEIINAENTQKAQQITRQKIKTLLQNSSVKINDLDKNL</sequence>
<comment type="caution">
    <text evidence="2">The sequence shown here is derived from an EMBL/GenBank/DDBJ whole genome shotgun (WGS) entry which is preliminary data.</text>
</comment>
<proteinExistence type="predicted"/>
<name>A0A9W4SBC0_9GLOM</name>
<reference evidence="2" key="1">
    <citation type="submission" date="2022-08" db="EMBL/GenBank/DDBJ databases">
        <authorList>
            <person name="Kallberg Y."/>
            <person name="Tangrot J."/>
            <person name="Rosling A."/>
        </authorList>
    </citation>
    <scope>NUCLEOTIDE SEQUENCE</scope>
    <source>
        <strain evidence="2">Wild A</strain>
    </source>
</reference>
<feature type="compositionally biased region" description="Pro residues" evidence="1">
    <location>
        <begin position="17"/>
        <end position="26"/>
    </location>
</feature>
<feature type="region of interest" description="Disordered" evidence="1">
    <location>
        <begin position="1"/>
        <end position="73"/>
    </location>
</feature>